<dbReference type="SUPFAM" id="SSF47203">
    <property type="entry name" value="Acyl-CoA dehydrogenase C-terminal domain-like"/>
    <property type="match status" value="1"/>
</dbReference>
<dbReference type="PANTHER" id="PTHR42707:SF3">
    <property type="entry name" value="ACYL-COA DEHYDROGENASE AIDB-RELATED"/>
    <property type="match status" value="1"/>
</dbReference>
<dbReference type="Pfam" id="PF18158">
    <property type="entry name" value="AidB_N"/>
    <property type="match status" value="1"/>
</dbReference>
<evidence type="ECO:0000259" key="6">
    <source>
        <dbReference type="Pfam" id="PF00441"/>
    </source>
</evidence>
<dbReference type="Gene3D" id="2.40.110.20">
    <property type="match status" value="1"/>
</dbReference>
<keyword evidence="10" id="KW-1185">Reference proteome</keyword>
<dbReference type="InterPro" id="IPR009075">
    <property type="entry name" value="AcylCo_DH/oxidase_C"/>
</dbReference>
<dbReference type="PROSITE" id="PS00073">
    <property type="entry name" value="ACYL_COA_DH_2"/>
    <property type="match status" value="1"/>
</dbReference>
<dbReference type="Pfam" id="PF00441">
    <property type="entry name" value="Acyl-CoA_dh_1"/>
    <property type="match status" value="1"/>
</dbReference>
<protein>
    <submittedName>
        <fullName evidence="9">Acyl-CoA dehydrogenase</fullName>
    </submittedName>
</protein>
<comment type="cofactor">
    <cofactor evidence="1 5">
        <name>FAD</name>
        <dbReference type="ChEBI" id="CHEBI:57692"/>
    </cofactor>
</comment>
<proteinExistence type="inferred from homology"/>
<keyword evidence="5" id="KW-0560">Oxidoreductase</keyword>
<evidence type="ECO:0000256" key="5">
    <source>
        <dbReference type="RuleBase" id="RU362125"/>
    </source>
</evidence>
<keyword evidence="4 5" id="KW-0274">FAD</keyword>
<evidence type="ECO:0000256" key="4">
    <source>
        <dbReference type="ARBA" id="ARBA00022827"/>
    </source>
</evidence>
<accession>A0ABT1H6W6</accession>
<name>A0ABT1H6W6_9NOCA</name>
<evidence type="ECO:0000256" key="1">
    <source>
        <dbReference type="ARBA" id="ARBA00001974"/>
    </source>
</evidence>
<dbReference type="Gene3D" id="1.20.140.10">
    <property type="entry name" value="Butyryl-CoA Dehydrogenase, subunit A, domain 3"/>
    <property type="match status" value="1"/>
</dbReference>
<feature type="domain" description="Acyl-CoA oxidase/dehydrogenase middle" evidence="7">
    <location>
        <begin position="177"/>
        <end position="270"/>
    </location>
</feature>
<evidence type="ECO:0000259" key="7">
    <source>
        <dbReference type="Pfam" id="PF02770"/>
    </source>
</evidence>
<feature type="domain" description="Adaptive response protein AidB N-terminal" evidence="8">
    <location>
        <begin position="9"/>
        <end position="162"/>
    </location>
</feature>
<sequence>MADTHSVFNQVPPFVGHNPADHPALTEALVREGGEWGLGEVQALGALAGTEEAMRWGDLADRNRPVLHTHDKFGHRVDEVEYDPAYHQLMRTATEHGLHSGPWTDHRPGAHAVRSAKLAVWNVEAGHLCPISMTYAVVPALRHAPDLAAVYEPLLTTRDYDPVLAVPTSKRALTAGMSMTEKQGGSDVRANQTSATPNGDGTYTIVGHKWFTSAPMSDFFLTLAQAPGGLSCFFVPRVLPDGTRNRLRLQRLKDKLGNHGNASSEIEYDDATGWLVGEEGRGVRTIIEMVSLTRLDCAVASASVMMTGLSRAMHHAQHRSAFGDYLIDQPLMRNVLADLAIEAEAAIAVSMRMAGATDAAERGDEREGLIRRIGLPATKYWTCKRAPAFAAEAMECLGGNGYIEDFGMARLFRESPLAGIWEGSGNVSALDMLRAMATAPKSVEAITDELDSALGLDERYDAHVASIKSQLGDLEHVVIGARRLAESLCVGLQGALLLRHGHPAVAEAFAATRLARNWGSAFGTLPPGLDLSPILERALVK</sequence>
<dbReference type="PANTHER" id="PTHR42707">
    <property type="entry name" value="ACYL-COA DEHYDROGENASE"/>
    <property type="match status" value="1"/>
</dbReference>
<keyword evidence="3 5" id="KW-0285">Flavoprotein</keyword>
<dbReference type="InterPro" id="IPR036250">
    <property type="entry name" value="AcylCo_DH-like_C"/>
</dbReference>
<comment type="similarity">
    <text evidence="2 5">Belongs to the acyl-CoA dehydrogenase family.</text>
</comment>
<reference evidence="9 10" key="1">
    <citation type="submission" date="2022-06" db="EMBL/GenBank/DDBJ databases">
        <title>Genomic Encyclopedia of Archaeal and Bacterial Type Strains, Phase II (KMG-II): from individual species to whole genera.</title>
        <authorList>
            <person name="Goeker M."/>
        </authorList>
    </citation>
    <scope>NUCLEOTIDE SEQUENCE [LARGE SCALE GENOMIC DNA]</scope>
    <source>
        <strain evidence="9 10">DSM 45037</strain>
    </source>
</reference>
<gene>
    <name evidence="9" type="ORF">LX12_004194</name>
</gene>
<dbReference type="Gene3D" id="6.10.250.600">
    <property type="match status" value="1"/>
</dbReference>
<dbReference type="InterPro" id="IPR006089">
    <property type="entry name" value="Acyl-CoA_DH_CS"/>
</dbReference>
<evidence type="ECO:0000259" key="8">
    <source>
        <dbReference type="Pfam" id="PF18158"/>
    </source>
</evidence>
<dbReference type="InterPro" id="IPR006091">
    <property type="entry name" value="Acyl-CoA_Oxase/DH_mid-dom"/>
</dbReference>
<evidence type="ECO:0000313" key="10">
    <source>
        <dbReference type="Proteomes" id="UP001205740"/>
    </source>
</evidence>
<comment type="caution">
    <text evidence="9">The sequence shown here is derived from an EMBL/GenBank/DDBJ whole genome shotgun (WGS) entry which is preliminary data.</text>
</comment>
<dbReference type="RefSeq" id="WP_253656550.1">
    <property type="nucleotide sequence ID" value="NZ_BAAAOE010000007.1"/>
</dbReference>
<dbReference type="Proteomes" id="UP001205740">
    <property type="component" value="Unassembled WGS sequence"/>
</dbReference>
<dbReference type="InterPro" id="IPR052904">
    <property type="entry name" value="Acyl-CoA_dehydrogenase-like"/>
</dbReference>
<evidence type="ECO:0000256" key="2">
    <source>
        <dbReference type="ARBA" id="ARBA00009347"/>
    </source>
</evidence>
<dbReference type="InterPro" id="IPR009100">
    <property type="entry name" value="AcylCoA_DH/oxidase_NM_dom_sf"/>
</dbReference>
<dbReference type="Pfam" id="PF02770">
    <property type="entry name" value="Acyl-CoA_dh_M"/>
    <property type="match status" value="1"/>
</dbReference>
<dbReference type="SUPFAM" id="SSF56645">
    <property type="entry name" value="Acyl-CoA dehydrogenase NM domain-like"/>
    <property type="match status" value="1"/>
</dbReference>
<feature type="domain" description="Acyl-CoA dehydrogenase/oxidase C-terminal" evidence="6">
    <location>
        <begin position="280"/>
        <end position="436"/>
    </location>
</feature>
<dbReference type="InterPro" id="IPR041504">
    <property type="entry name" value="AidB_N"/>
</dbReference>
<dbReference type="EMBL" id="JAMTCG010000010">
    <property type="protein sequence ID" value="MCP2162981.1"/>
    <property type="molecule type" value="Genomic_DNA"/>
</dbReference>
<organism evidence="9 10">
    <name type="scientific">Williamsia serinedens</name>
    <dbReference type="NCBI Taxonomy" id="391736"/>
    <lineage>
        <taxon>Bacteria</taxon>
        <taxon>Bacillati</taxon>
        <taxon>Actinomycetota</taxon>
        <taxon>Actinomycetes</taxon>
        <taxon>Mycobacteriales</taxon>
        <taxon>Nocardiaceae</taxon>
        <taxon>Williamsia</taxon>
    </lineage>
</organism>
<evidence type="ECO:0000256" key="3">
    <source>
        <dbReference type="ARBA" id="ARBA00022630"/>
    </source>
</evidence>
<evidence type="ECO:0000313" key="9">
    <source>
        <dbReference type="EMBL" id="MCP2162981.1"/>
    </source>
</evidence>